<keyword evidence="3" id="KW-1185">Reference proteome</keyword>
<reference evidence="3" key="1">
    <citation type="submission" date="2011-06" db="EMBL/GenBank/DDBJ databases">
        <authorList>
            <consortium name="US DOE Joint Genome Institute (JGI-PGF)"/>
            <person name="Lucas S."/>
            <person name="Han J."/>
            <person name="Lapidus A."/>
            <person name="Cheng J.-F."/>
            <person name="Goodwin L."/>
            <person name="Pitluck S."/>
            <person name="Peters L."/>
            <person name="Land M.L."/>
            <person name="Hauser L."/>
            <person name="Vogl K."/>
            <person name="Liu Z."/>
            <person name="Overmann J."/>
            <person name="Frigaard N.-U."/>
            <person name="Bryant D.A."/>
            <person name="Woyke T.J."/>
        </authorList>
    </citation>
    <scope>NUCLEOTIDE SEQUENCE [LARGE SCALE GENOMIC DNA]</scope>
    <source>
        <strain evidence="3">970</strain>
    </source>
</reference>
<dbReference type="Proteomes" id="UP000002964">
    <property type="component" value="Unassembled WGS sequence"/>
</dbReference>
<sequence>MHAAEYHERTKHHLHGFAAGPGGLDWATQPEAFRDYGDCPQIALPLADQAPAIPFAALAGGVNPAAMPLSIDALGIFLSCSLAISAWKRYGPSRWALRCNPSSGNLHPTEAYLVMPDIPGIPAGLYHYRPQDHRLEQRRSDSTEMSQTLCNDTPAGSLLLGLSSIPWREAWKYGERAWRYCLLDLGHALAALRYAARLCGWQVRVLEQWTDQDVACLLGLDRADEFIPEEPEYPELLCLVTPTERSASIPIGCLAGCPSGLSAALAERPWSGKANRLSAHHSHHWPLIDEAIRATEQVSTRPGDGVANAQPAPLPFRCADSAVTIIQRRRSAQAFDGVTPLSREDFFSILDHCVPRPSVPPWSGRPAPAQVHLILFVHRVEGLASGLYALPRDLAAAPRLRSAMSDNFLWEAVTDAPEHLPLMCLLHADTRQLAARCACHQDIAADSAFCVAMLGDFEQGLATDSRGYRRLMVEAGLIGQTLYLGAEAYDRQGTGIGCFFDDALHELLGLRDRGFQVLYQFTLGKALVDTRIATEPPYPGVHQPTGA</sequence>
<gene>
    <name evidence="2" type="ORF">Thi970DRAFT_04560</name>
</gene>
<dbReference type="Pfam" id="PF00881">
    <property type="entry name" value="Nitroreductase"/>
    <property type="match status" value="1"/>
</dbReference>
<dbReference type="HOGENOM" id="CLU_016148_0_0_6"/>
<dbReference type="InterPro" id="IPR029479">
    <property type="entry name" value="Nitroreductase"/>
</dbReference>
<dbReference type="InterPro" id="IPR000415">
    <property type="entry name" value="Nitroreductase-like"/>
</dbReference>
<dbReference type="STRING" id="631362.Thi970DRAFT_04560"/>
<dbReference type="EMBL" id="JH603170">
    <property type="protein sequence ID" value="EIC20890.1"/>
    <property type="molecule type" value="Genomic_DNA"/>
</dbReference>
<protein>
    <submittedName>
        <fullName evidence="2">SagB-type dehydrogenase domain protein</fullName>
    </submittedName>
</protein>
<dbReference type="AlphaFoldDB" id="H8Z7G0"/>
<evidence type="ECO:0000313" key="3">
    <source>
        <dbReference type="Proteomes" id="UP000002964"/>
    </source>
</evidence>
<accession>H8Z7G0</accession>
<dbReference type="SUPFAM" id="SSF55469">
    <property type="entry name" value="FMN-dependent nitroreductase-like"/>
    <property type="match status" value="2"/>
</dbReference>
<dbReference type="PANTHER" id="PTHR42741:SF3">
    <property type="entry name" value="NITROREDUCTASE FAMILY PROTEIN"/>
    <property type="match status" value="1"/>
</dbReference>
<dbReference type="eggNOG" id="COG0778">
    <property type="taxonomic scope" value="Bacteria"/>
</dbReference>
<reference evidence="2 3" key="2">
    <citation type="submission" date="2011-11" db="EMBL/GenBank/DDBJ databases">
        <authorList>
            <consortium name="US DOE Joint Genome Institute"/>
            <person name="Lucas S."/>
            <person name="Han J."/>
            <person name="Lapidus A."/>
            <person name="Cheng J.-F."/>
            <person name="Goodwin L."/>
            <person name="Pitluck S."/>
            <person name="Peters L."/>
            <person name="Ovchinnikova G."/>
            <person name="Zhang X."/>
            <person name="Detter J.C."/>
            <person name="Han C."/>
            <person name="Tapia R."/>
            <person name="Land M."/>
            <person name="Hauser L."/>
            <person name="Kyrpides N."/>
            <person name="Ivanova N."/>
            <person name="Pagani I."/>
            <person name="Vogl K."/>
            <person name="Liu Z."/>
            <person name="Overmann J."/>
            <person name="Frigaard N.-U."/>
            <person name="Bryant D."/>
            <person name="Woyke T."/>
        </authorList>
    </citation>
    <scope>NUCLEOTIDE SEQUENCE [LARGE SCALE GENOMIC DNA]</scope>
    <source>
        <strain evidence="2 3">970</strain>
    </source>
</reference>
<evidence type="ECO:0000313" key="2">
    <source>
        <dbReference type="EMBL" id="EIC20890.1"/>
    </source>
</evidence>
<proteinExistence type="predicted"/>
<name>H8Z7G0_9GAMM</name>
<evidence type="ECO:0000259" key="1">
    <source>
        <dbReference type="Pfam" id="PF00881"/>
    </source>
</evidence>
<dbReference type="PANTHER" id="PTHR42741">
    <property type="entry name" value="NITROREDUCTASE FAMILY PROTEIN"/>
    <property type="match status" value="1"/>
</dbReference>
<dbReference type="CDD" id="cd02142">
    <property type="entry name" value="McbC_SagB-like_oxidoreductase"/>
    <property type="match status" value="2"/>
</dbReference>
<dbReference type="GO" id="GO:0016491">
    <property type="term" value="F:oxidoreductase activity"/>
    <property type="evidence" value="ECO:0007669"/>
    <property type="project" value="InterPro"/>
</dbReference>
<dbReference type="InterPro" id="IPR020051">
    <property type="entry name" value="SagB-type_dehydrogenase"/>
</dbReference>
<organism evidence="2 3">
    <name type="scientific">Thiorhodovibrio frisius</name>
    <dbReference type="NCBI Taxonomy" id="631362"/>
    <lineage>
        <taxon>Bacteria</taxon>
        <taxon>Pseudomonadati</taxon>
        <taxon>Pseudomonadota</taxon>
        <taxon>Gammaproteobacteria</taxon>
        <taxon>Chromatiales</taxon>
        <taxon>Chromatiaceae</taxon>
        <taxon>Thiorhodovibrio</taxon>
    </lineage>
</organism>
<feature type="domain" description="Nitroreductase" evidence="1">
    <location>
        <begin position="326"/>
        <end position="525"/>
    </location>
</feature>
<dbReference type="NCBIfam" id="TIGR03605">
    <property type="entry name" value="antibiot_sagB"/>
    <property type="match status" value="1"/>
</dbReference>
<dbReference type="Gene3D" id="3.40.109.10">
    <property type="entry name" value="NADH Oxidase"/>
    <property type="match status" value="2"/>
</dbReference>